<gene>
    <name evidence="3" type="ORF">Micbo1qcDRAFT_166732</name>
</gene>
<feature type="domain" description="Amidohydrolase-related" evidence="2">
    <location>
        <begin position="61"/>
        <end position="439"/>
    </location>
</feature>
<evidence type="ECO:0000259" key="2">
    <source>
        <dbReference type="Pfam" id="PF01979"/>
    </source>
</evidence>
<dbReference type="InterPro" id="IPR011059">
    <property type="entry name" value="Metal-dep_hydrolase_composite"/>
</dbReference>
<dbReference type="InterPro" id="IPR032466">
    <property type="entry name" value="Metal_Hydrolase"/>
</dbReference>
<sequence length="522" mass="55692">MSSTTSLLLRGGTLLLHDDTGHVRPTVADVLVEGALISNIAAGIAPPSKDTRVIDVTGKIIGPGYVDTHHHLWQTQNKGVHGDHTLVRYLPSGNNLSVLYSTKDLFYGQLSGALEAIDGGTTTVVDHAHCNPSTEHPHAAVQALITSGLRCVYCLSPRISPATSNPPTVKMDFYASETVEAFRALAAHGPYGSGRIHIGQTLDNVYASGDAIREFYSEMRGGKDKKHPAAKIITTHAARGPYSGGDEAPSVIQTLHSHGVLGPDVLISHGNFPCPDDGKLYADSGAHVSSTPNTELQMGVFPIALRPDHQPNASLGVDCHSWGAGDMATQMRMMLQAARVERGEKLAAGTAEGHEGRKLWSIDTGFTCEDVYNLGTIGGAKAAGLADEVGRLKIGYKADMVVYETDSPRMLAAAVENPIAAIVLHSCPADISMVVVDGIVRKEDARLVDLVVAPAESAPHQTVNRGAVEPGTRLTWKDVATEVIDSRLKLKEKTRGLDFKAAEDLVVDAFHWDRKSLLEAQT</sequence>
<dbReference type="PANTHER" id="PTHR43794:SF11">
    <property type="entry name" value="AMIDOHYDROLASE-RELATED DOMAIN-CONTAINING PROTEIN"/>
    <property type="match status" value="1"/>
</dbReference>
<dbReference type="GO" id="GO:0016810">
    <property type="term" value="F:hydrolase activity, acting on carbon-nitrogen (but not peptide) bonds"/>
    <property type="evidence" value="ECO:0007669"/>
    <property type="project" value="InterPro"/>
</dbReference>
<proteinExistence type="predicted"/>
<evidence type="ECO:0000313" key="3">
    <source>
        <dbReference type="EMBL" id="KXJ88075.1"/>
    </source>
</evidence>
<organism evidence="3 4">
    <name type="scientific">Microdochium bolleyi</name>
    <dbReference type="NCBI Taxonomy" id="196109"/>
    <lineage>
        <taxon>Eukaryota</taxon>
        <taxon>Fungi</taxon>
        <taxon>Dikarya</taxon>
        <taxon>Ascomycota</taxon>
        <taxon>Pezizomycotina</taxon>
        <taxon>Sordariomycetes</taxon>
        <taxon>Xylariomycetidae</taxon>
        <taxon>Xylariales</taxon>
        <taxon>Microdochiaceae</taxon>
        <taxon>Microdochium</taxon>
    </lineage>
</organism>
<evidence type="ECO:0000313" key="4">
    <source>
        <dbReference type="Proteomes" id="UP000070501"/>
    </source>
</evidence>
<dbReference type="Gene3D" id="3.20.20.140">
    <property type="entry name" value="Metal-dependent hydrolases"/>
    <property type="match status" value="1"/>
</dbReference>
<dbReference type="AlphaFoldDB" id="A0A136IT77"/>
<keyword evidence="1 3" id="KW-0378">Hydrolase</keyword>
<evidence type="ECO:0000256" key="1">
    <source>
        <dbReference type="ARBA" id="ARBA00022801"/>
    </source>
</evidence>
<name>A0A136IT77_9PEZI</name>
<dbReference type="OrthoDB" id="194468at2759"/>
<dbReference type="Pfam" id="PF01979">
    <property type="entry name" value="Amidohydro_1"/>
    <property type="match status" value="1"/>
</dbReference>
<dbReference type="Gene3D" id="2.30.40.10">
    <property type="entry name" value="Urease, subunit C, domain 1"/>
    <property type="match status" value="1"/>
</dbReference>
<dbReference type="SUPFAM" id="SSF51338">
    <property type="entry name" value="Composite domain of metallo-dependent hydrolases"/>
    <property type="match status" value="2"/>
</dbReference>
<dbReference type="Proteomes" id="UP000070501">
    <property type="component" value="Unassembled WGS sequence"/>
</dbReference>
<dbReference type="InterPro" id="IPR050287">
    <property type="entry name" value="MTA/SAH_deaminase"/>
</dbReference>
<dbReference type="SUPFAM" id="SSF51556">
    <property type="entry name" value="Metallo-dependent hydrolases"/>
    <property type="match status" value="1"/>
</dbReference>
<dbReference type="InParanoid" id="A0A136IT77"/>
<protein>
    <submittedName>
        <fullName evidence="3">Amidohydrolase</fullName>
    </submittedName>
</protein>
<dbReference type="PANTHER" id="PTHR43794">
    <property type="entry name" value="AMINOHYDROLASE SSNA-RELATED"/>
    <property type="match status" value="1"/>
</dbReference>
<dbReference type="STRING" id="196109.A0A136IT77"/>
<accession>A0A136IT77</accession>
<reference evidence="4" key="1">
    <citation type="submission" date="2016-02" db="EMBL/GenBank/DDBJ databases">
        <title>Draft genome sequence of Microdochium bolleyi, a fungal endophyte of beachgrass.</title>
        <authorList>
            <consortium name="DOE Joint Genome Institute"/>
            <person name="David A.S."/>
            <person name="May G."/>
            <person name="Haridas S."/>
            <person name="Lim J."/>
            <person name="Wang M."/>
            <person name="Labutti K."/>
            <person name="Lipzen A."/>
            <person name="Barry K."/>
            <person name="Grigoriev I.V."/>
        </authorList>
    </citation>
    <scope>NUCLEOTIDE SEQUENCE [LARGE SCALE GENOMIC DNA]</scope>
    <source>
        <strain evidence="4">J235TASD1</strain>
    </source>
</reference>
<keyword evidence="4" id="KW-1185">Reference proteome</keyword>
<dbReference type="InterPro" id="IPR006680">
    <property type="entry name" value="Amidohydro-rel"/>
</dbReference>
<dbReference type="EMBL" id="KQ964259">
    <property type="protein sequence ID" value="KXJ88075.1"/>
    <property type="molecule type" value="Genomic_DNA"/>
</dbReference>